<dbReference type="OrthoDB" id="9785929at2"/>
<evidence type="ECO:0000313" key="7">
    <source>
        <dbReference type="EMBL" id="PYE55831.1"/>
    </source>
</evidence>
<dbReference type="GO" id="GO:0008725">
    <property type="term" value="F:DNA-3-methyladenine glycosylase activity"/>
    <property type="evidence" value="ECO:0007669"/>
    <property type="project" value="TreeGrafter"/>
</dbReference>
<gene>
    <name evidence="7" type="ORF">DES52_102197</name>
</gene>
<dbReference type="SUPFAM" id="SSF48150">
    <property type="entry name" value="DNA-glycosylase"/>
    <property type="match status" value="1"/>
</dbReference>
<keyword evidence="8" id="KW-1185">Reference proteome</keyword>
<evidence type="ECO:0000256" key="4">
    <source>
        <dbReference type="ARBA" id="ARBA00022763"/>
    </source>
</evidence>
<name>A0A318S9D7_9DEIO</name>
<dbReference type="Proteomes" id="UP000248326">
    <property type="component" value="Unassembled WGS sequence"/>
</dbReference>
<dbReference type="GO" id="GO:0006285">
    <property type="term" value="P:base-excision repair, AP site formation"/>
    <property type="evidence" value="ECO:0007669"/>
    <property type="project" value="TreeGrafter"/>
</dbReference>
<comment type="similarity">
    <text evidence="2">Belongs to the alkylbase DNA glycosidase AlkA family.</text>
</comment>
<dbReference type="GO" id="GO:0032993">
    <property type="term" value="C:protein-DNA complex"/>
    <property type="evidence" value="ECO:0007669"/>
    <property type="project" value="TreeGrafter"/>
</dbReference>
<evidence type="ECO:0000256" key="5">
    <source>
        <dbReference type="ARBA" id="ARBA00023204"/>
    </source>
</evidence>
<sequence length="193" mass="20828">MTPDSTSAATDHLRRDPVFALVIERVGELAPLPPASSPFASLVRSVIGQQVSVKAADAIERRVRELAPNLAPHELAALPHEALRGAGLSNAKVRTVHELAHRTETGVLDIGALEGASEEDVIAALSSIPGIGRWTAEMFLLFALGRPDVFSWGDGGIRRAVKALYGEDAGPEVSEAWRPYRSLASRYLWRFLS</sequence>
<dbReference type="GO" id="GO:0032131">
    <property type="term" value="F:alkylated DNA binding"/>
    <property type="evidence" value="ECO:0007669"/>
    <property type="project" value="TreeGrafter"/>
</dbReference>
<organism evidence="7 8">
    <name type="scientific">Deinococcus yavapaiensis KR-236</name>
    <dbReference type="NCBI Taxonomy" id="694435"/>
    <lineage>
        <taxon>Bacteria</taxon>
        <taxon>Thermotogati</taxon>
        <taxon>Deinococcota</taxon>
        <taxon>Deinococci</taxon>
        <taxon>Deinococcales</taxon>
        <taxon>Deinococcaceae</taxon>
        <taxon>Deinococcus</taxon>
    </lineage>
</organism>
<dbReference type="PANTHER" id="PTHR43003">
    <property type="entry name" value="DNA-3-METHYLADENINE GLYCOSYLASE"/>
    <property type="match status" value="1"/>
</dbReference>
<dbReference type="Gene3D" id="1.10.1670.40">
    <property type="match status" value="1"/>
</dbReference>
<dbReference type="GO" id="GO:0005737">
    <property type="term" value="C:cytoplasm"/>
    <property type="evidence" value="ECO:0007669"/>
    <property type="project" value="TreeGrafter"/>
</dbReference>
<dbReference type="EC" id="3.2.2.21" evidence="3"/>
<evidence type="ECO:0000256" key="1">
    <source>
        <dbReference type="ARBA" id="ARBA00000086"/>
    </source>
</evidence>
<dbReference type="GO" id="GO:0043916">
    <property type="term" value="F:DNA-7-methylguanine glycosylase activity"/>
    <property type="evidence" value="ECO:0007669"/>
    <property type="project" value="TreeGrafter"/>
</dbReference>
<comment type="catalytic activity">
    <reaction evidence="1">
        <text>Hydrolysis of alkylated DNA, releasing 3-methyladenine, 3-methylguanine, 7-methylguanine and 7-methyladenine.</text>
        <dbReference type="EC" id="3.2.2.21"/>
    </reaction>
</comment>
<dbReference type="FunFam" id="1.10.340.30:FF:000004">
    <property type="entry name" value="DNA-3-methyladenine glycosylase II"/>
    <property type="match status" value="1"/>
</dbReference>
<evidence type="ECO:0000313" key="8">
    <source>
        <dbReference type="Proteomes" id="UP000248326"/>
    </source>
</evidence>
<dbReference type="GO" id="GO:0006307">
    <property type="term" value="P:DNA alkylation repair"/>
    <property type="evidence" value="ECO:0007669"/>
    <property type="project" value="TreeGrafter"/>
</dbReference>
<dbReference type="EMBL" id="QJSX01000002">
    <property type="protein sequence ID" value="PYE55831.1"/>
    <property type="molecule type" value="Genomic_DNA"/>
</dbReference>
<accession>A0A318S9D7</accession>
<protein>
    <recommendedName>
        <fullName evidence="3">DNA-3-methyladenine glycosylase II</fullName>
        <ecNumber evidence="3">3.2.2.21</ecNumber>
    </recommendedName>
</protein>
<dbReference type="PANTHER" id="PTHR43003:SF5">
    <property type="entry name" value="DNA-3-METHYLADENINE GLYCOSYLASE"/>
    <property type="match status" value="1"/>
</dbReference>
<dbReference type="Gene3D" id="1.10.340.30">
    <property type="entry name" value="Hypothetical protein, domain 2"/>
    <property type="match status" value="1"/>
</dbReference>
<dbReference type="Pfam" id="PF00730">
    <property type="entry name" value="HhH-GPD"/>
    <property type="match status" value="1"/>
</dbReference>
<feature type="domain" description="HhH-GPD" evidence="6">
    <location>
        <begin position="47"/>
        <end position="193"/>
    </location>
</feature>
<proteinExistence type="inferred from homology"/>
<evidence type="ECO:0000256" key="2">
    <source>
        <dbReference type="ARBA" id="ARBA00010817"/>
    </source>
</evidence>
<keyword evidence="5" id="KW-0234">DNA repair</keyword>
<dbReference type="AlphaFoldDB" id="A0A318S9D7"/>
<evidence type="ECO:0000259" key="6">
    <source>
        <dbReference type="SMART" id="SM00478"/>
    </source>
</evidence>
<dbReference type="InterPro" id="IPR011257">
    <property type="entry name" value="DNA_glycosylase"/>
</dbReference>
<comment type="caution">
    <text evidence="7">The sequence shown here is derived from an EMBL/GenBank/DDBJ whole genome shotgun (WGS) entry which is preliminary data.</text>
</comment>
<dbReference type="RefSeq" id="WP_110885377.1">
    <property type="nucleotide sequence ID" value="NZ_QJSX01000002.1"/>
</dbReference>
<dbReference type="SMART" id="SM00478">
    <property type="entry name" value="ENDO3c"/>
    <property type="match status" value="1"/>
</dbReference>
<reference evidence="7 8" key="1">
    <citation type="submission" date="2018-06" db="EMBL/GenBank/DDBJ databases">
        <title>Genomic Encyclopedia of Type Strains, Phase IV (KMG-IV): sequencing the most valuable type-strain genomes for metagenomic binning, comparative biology and taxonomic classification.</title>
        <authorList>
            <person name="Goeker M."/>
        </authorList>
    </citation>
    <scope>NUCLEOTIDE SEQUENCE [LARGE SCALE GENOMIC DNA]</scope>
    <source>
        <strain evidence="7 8">DSM 18048</strain>
    </source>
</reference>
<dbReference type="CDD" id="cd00056">
    <property type="entry name" value="ENDO3c"/>
    <property type="match status" value="1"/>
</dbReference>
<evidence type="ECO:0000256" key="3">
    <source>
        <dbReference type="ARBA" id="ARBA00012000"/>
    </source>
</evidence>
<keyword evidence="4" id="KW-0227">DNA damage</keyword>
<dbReference type="InterPro" id="IPR003265">
    <property type="entry name" value="HhH-GPD_domain"/>
</dbReference>
<dbReference type="InterPro" id="IPR051912">
    <property type="entry name" value="Alkylbase_DNA_Glycosylase/TA"/>
</dbReference>